<evidence type="ECO:0000313" key="3">
    <source>
        <dbReference type="Proteomes" id="UP000017131"/>
    </source>
</evidence>
<dbReference type="Pfam" id="PF08818">
    <property type="entry name" value="DUF1801"/>
    <property type="match status" value="1"/>
</dbReference>
<dbReference type="PIRSF" id="PIRSF021308">
    <property type="entry name" value="UCP021308"/>
    <property type="match status" value="1"/>
</dbReference>
<dbReference type="SUPFAM" id="SSF159888">
    <property type="entry name" value="YdhG-like"/>
    <property type="match status" value="1"/>
</dbReference>
<dbReference type="EMBL" id="AXDY01000002">
    <property type="protein sequence ID" value="ERS94440.1"/>
    <property type="molecule type" value="Genomic_DNA"/>
</dbReference>
<organism evidence="2 3">
    <name type="scientific">Staphylococcus simulans UMC-CNS-990</name>
    <dbReference type="NCBI Taxonomy" id="1405498"/>
    <lineage>
        <taxon>Bacteria</taxon>
        <taxon>Bacillati</taxon>
        <taxon>Bacillota</taxon>
        <taxon>Bacilli</taxon>
        <taxon>Bacillales</taxon>
        <taxon>Staphylococcaceae</taxon>
        <taxon>Staphylococcus</taxon>
    </lineage>
</organism>
<evidence type="ECO:0000313" key="2">
    <source>
        <dbReference type="EMBL" id="ERS94440.1"/>
    </source>
</evidence>
<comment type="caution">
    <text evidence="2">The sequence shown here is derived from an EMBL/GenBank/DDBJ whole genome shotgun (WGS) entry which is preliminary data.</text>
</comment>
<protein>
    <recommendedName>
        <fullName evidence="1">YdhG-like domain-containing protein</fullName>
    </recommendedName>
</protein>
<keyword evidence="3" id="KW-1185">Reference proteome</keyword>
<accession>A0ABN0PFI9</accession>
<name>A0ABN0PFI9_STASI</name>
<dbReference type="InterPro" id="IPR014922">
    <property type="entry name" value="YdhG-like"/>
</dbReference>
<proteinExistence type="predicted"/>
<dbReference type="Proteomes" id="UP000017131">
    <property type="component" value="Unassembled WGS sequence"/>
</dbReference>
<dbReference type="Pfam" id="PF13376">
    <property type="entry name" value="OmdA"/>
    <property type="match status" value="1"/>
</dbReference>
<evidence type="ECO:0000259" key="1">
    <source>
        <dbReference type="Pfam" id="PF08818"/>
    </source>
</evidence>
<dbReference type="InterPro" id="IPR016786">
    <property type="entry name" value="YdeI_bac"/>
</dbReference>
<gene>
    <name evidence="2" type="ORF">SSIM_02995</name>
</gene>
<dbReference type="RefSeq" id="WP_023015082.1">
    <property type="nucleotide sequence ID" value="NZ_AXDY01000002.1"/>
</dbReference>
<feature type="domain" description="YdhG-like" evidence="1">
    <location>
        <begin position="20"/>
        <end position="118"/>
    </location>
</feature>
<reference evidence="2 3" key="1">
    <citation type="journal article" date="2013" name="Genome Announc.">
        <title>Draft Genome Sequence of Staphylococcus simulans UMC-CNS-990, Isolated from a Case of Chronic Bovine Mastitis.</title>
        <authorList>
            <person name="Calcutt M.J."/>
            <person name="Foecking M.F."/>
            <person name="Hsieh H.Y."/>
            <person name="Perry J."/>
            <person name="Stewart G.C."/>
            <person name="Middleton J.R."/>
        </authorList>
    </citation>
    <scope>NUCLEOTIDE SEQUENCE [LARGE SCALE GENOMIC DNA]</scope>
    <source>
        <strain evidence="2 3">UMC-CNS-990</strain>
    </source>
</reference>
<dbReference type="Gene3D" id="3.90.1150.200">
    <property type="match status" value="1"/>
</dbReference>
<sequence>MTKNRLNDKAEAYFTRAQEWHDEYKALCAIILKNEDLTEDYKWMHPCYTLNDKNVVLIHGFKDYCALLFHKGALLKDPEHKLIQQTKNVQAARQLRFTSLAQIEAESEMIAAYVDEAVEIERSGKKVEMKKTEEYDMPQELQAALEADKQLNEAFNNLTPGRQRQYMYFIGQAKREATRKARVEKYKAQILAGKGMND</sequence>